<feature type="domain" description="Fatty acid desaturase" evidence="2">
    <location>
        <begin position="62"/>
        <end position="302"/>
    </location>
</feature>
<keyword evidence="1" id="KW-0812">Transmembrane</keyword>
<gene>
    <name evidence="3" type="ORF">SAMN05444972_102297</name>
</gene>
<dbReference type="InterPro" id="IPR005804">
    <property type="entry name" value="FA_desaturase_dom"/>
</dbReference>
<keyword evidence="1" id="KW-1133">Transmembrane helix</keyword>
<feature type="transmembrane region" description="Helical" evidence="1">
    <location>
        <begin position="36"/>
        <end position="57"/>
    </location>
</feature>
<reference evidence="4" key="1">
    <citation type="submission" date="2016-10" db="EMBL/GenBank/DDBJ databases">
        <authorList>
            <person name="Varghese N."/>
            <person name="Submissions S."/>
        </authorList>
    </citation>
    <scope>NUCLEOTIDE SEQUENCE [LARGE SCALE GENOMIC DNA]</scope>
    <source>
        <strain evidence="4">DSM 45789</strain>
    </source>
</reference>
<proteinExistence type="predicted"/>
<organism evidence="3 4">
    <name type="scientific">Marininema halotolerans</name>
    <dbReference type="NCBI Taxonomy" id="1155944"/>
    <lineage>
        <taxon>Bacteria</taxon>
        <taxon>Bacillati</taxon>
        <taxon>Bacillota</taxon>
        <taxon>Bacilli</taxon>
        <taxon>Bacillales</taxon>
        <taxon>Thermoactinomycetaceae</taxon>
        <taxon>Marininema</taxon>
    </lineage>
</organism>
<accession>A0A1I6Q2M1</accession>
<dbReference type="InterPro" id="IPR012171">
    <property type="entry name" value="Fatty_acid_desaturase"/>
</dbReference>
<sequence length="336" mass="40430">MSMTTEHLHSHQEMQKYRFAPELVKRIRHLQKRNNWYNFFAIGLDWFIISLAIAMYYGYPSNWIYLISITVIGSRMRGLDIMMHESSHHMLFKNRILNKWVASFFAAFPIFISHHAYRKGHMIHHKYLWSEIDPDFQRYQLVGLDHPPKNRMQFLLRHCLRPIFLIHLPIYLMGMLKVTMYAKDEPRLDVFIRGIYWAVIITCSIVFNFWQALIFFWFIPFFTTLQIIKYWAEMAEHAGLESDNELFASRNSFGNWFERKLIHPHRNSYHLVHHLFPAVPHYHIKKAHLILMEDTEYQKAHHCTGFFLSLAPGFSSVIDDVQGRIPFWKKWKKSIE</sequence>
<feature type="transmembrane region" description="Helical" evidence="1">
    <location>
        <begin position="195"/>
        <end position="219"/>
    </location>
</feature>
<protein>
    <submittedName>
        <fullName evidence="3">Fatty acid desaturase</fullName>
    </submittedName>
</protein>
<dbReference type="Pfam" id="PF00487">
    <property type="entry name" value="FA_desaturase"/>
    <property type="match status" value="1"/>
</dbReference>
<dbReference type="PANTHER" id="PTHR19353:SF19">
    <property type="entry name" value="DELTA(5) FATTY ACID DESATURASE C-RELATED"/>
    <property type="match status" value="1"/>
</dbReference>
<keyword evidence="1" id="KW-0472">Membrane</keyword>
<dbReference type="EMBL" id="FPAA01000002">
    <property type="protein sequence ID" value="SFS46741.1"/>
    <property type="molecule type" value="Genomic_DNA"/>
</dbReference>
<evidence type="ECO:0000256" key="1">
    <source>
        <dbReference type="SAM" id="Phobius"/>
    </source>
</evidence>
<dbReference type="Proteomes" id="UP000198660">
    <property type="component" value="Unassembled WGS sequence"/>
</dbReference>
<keyword evidence="4" id="KW-1185">Reference proteome</keyword>
<dbReference type="GO" id="GO:0008610">
    <property type="term" value="P:lipid biosynthetic process"/>
    <property type="evidence" value="ECO:0007669"/>
    <property type="project" value="UniProtKB-ARBA"/>
</dbReference>
<evidence type="ECO:0000313" key="3">
    <source>
        <dbReference type="EMBL" id="SFS46741.1"/>
    </source>
</evidence>
<evidence type="ECO:0000259" key="2">
    <source>
        <dbReference type="Pfam" id="PF00487"/>
    </source>
</evidence>
<dbReference type="OrthoDB" id="9769653at2"/>
<evidence type="ECO:0000313" key="4">
    <source>
        <dbReference type="Proteomes" id="UP000198660"/>
    </source>
</evidence>
<dbReference type="AlphaFoldDB" id="A0A1I6Q2M1"/>
<dbReference type="CDD" id="cd03510">
    <property type="entry name" value="Rhizobitoxine-FADS-like"/>
    <property type="match status" value="1"/>
</dbReference>
<dbReference type="PANTHER" id="PTHR19353">
    <property type="entry name" value="FATTY ACID DESATURASE 2"/>
    <property type="match status" value="1"/>
</dbReference>
<dbReference type="GO" id="GO:0016020">
    <property type="term" value="C:membrane"/>
    <property type="evidence" value="ECO:0007669"/>
    <property type="project" value="TreeGrafter"/>
</dbReference>
<feature type="transmembrane region" description="Helical" evidence="1">
    <location>
        <begin position="100"/>
        <end position="117"/>
    </location>
</feature>
<dbReference type="GO" id="GO:0016717">
    <property type="term" value="F:oxidoreductase activity, acting on paired donors, with oxidation of a pair of donors resulting in the reduction of molecular oxygen to two molecules of water"/>
    <property type="evidence" value="ECO:0007669"/>
    <property type="project" value="TreeGrafter"/>
</dbReference>
<name>A0A1I6Q2M1_9BACL</name>
<feature type="transmembrane region" description="Helical" evidence="1">
    <location>
        <begin position="154"/>
        <end position="174"/>
    </location>
</feature>